<name>A0A433TQN8_ELYCH</name>
<reference evidence="4 5" key="1">
    <citation type="submission" date="2019-01" db="EMBL/GenBank/DDBJ databases">
        <title>A draft genome assembly of the solar-powered sea slug Elysia chlorotica.</title>
        <authorList>
            <person name="Cai H."/>
            <person name="Li Q."/>
            <person name="Fang X."/>
            <person name="Li J."/>
            <person name="Curtis N.E."/>
            <person name="Altenburger A."/>
            <person name="Shibata T."/>
            <person name="Feng M."/>
            <person name="Maeda T."/>
            <person name="Schwartz J.A."/>
            <person name="Shigenobu S."/>
            <person name="Lundholm N."/>
            <person name="Nishiyama T."/>
            <person name="Yang H."/>
            <person name="Hasebe M."/>
            <person name="Li S."/>
            <person name="Pierce S.K."/>
            <person name="Wang J."/>
        </authorList>
    </citation>
    <scope>NUCLEOTIDE SEQUENCE [LARGE SCALE GENOMIC DNA]</scope>
    <source>
        <strain evidence="4">EC2010</strain>
        <tissue evidence="4">Whole organism of an adult</tissue>
    </source>
</reference>
<evidence type="ECO:0000256" key="2">
    <source>
        <dbReference type="SAM" id="SignalP"/>
    </source>
</evidence>
<dbReference type="Pfam" id="PF05184">
    <property type="entry name" value="SapB_1"/>
    <property type="match status" value="1"/>
</dbReference>
<dbReference type="Proteomes" id="UP000271974">
    <property type="component" value="Unassembled WGS sequence"/>
</dbReference>
<evidence type="ECO:0000313" key="4">
    <source>
        <dbReference type="EMBL" id="RUS83929.1"/>
    </source>
</evidence>
<feature type="signal peptide" evidence="2">
    <location>
        <begin position="1"/>
        <end position="22"/>
    </location>
</feature>
<protein>
    <recommendedName>
        <fullName evidence="3">Saposin B-type domain-containing protein</fullName>
    </recommendedName>
</protein>
<evidence type="ECO:0000256" key="1">
    <source>
        <dbReference type="ARBA" id="ARBA00023157"/>
    </source>
</evidence>
<dbReference type="GO" id="GO:0006629">
    <property type="term" value="P:lipid metabolic process"/>
    <property type="evidence" value="ECO:0007669"/>
    <property type="project" value="InterPro"/>
</dbReference>
<dbReference type="InterPro" id="IPR011001">
    <property type="entry name" value="Saposin-like"/>
</dbReference>
<keyword evidence="5" id="KW-1185">Reference proteome</keyword>
<dbReference type="PROSITE" id="PS50015">
    <property type="entry name" value="SAP_B"/>
    <property type="match status" value="1"/>
</dbReference>
<dbReference type="InterPro" id="IPR007856">
    <property type="entry name" value="SapB_1"/>
</dbReference>
<dbReference type="EMBL" id="RQTK01000224">
    <property type="protein sequence ID" value="RUS83929.1"/>
    <property type="molecule type" value="Genomic_DNA"/>
</dbReference>
<keyword evidence="2" id="KW-0732">Signal</keyword>
<gene>
    <name evidence="4" type="ORF">EGW08_008284</name>
</gene>
<dbReference type="AlphaFoldDB" id="A0A433TQN8"/>
<comment type="caution">
    <text evidence="4">The sequence shown here is derived from an EMBL/GenBank/DDBJ whole genome shotgun (WGS) entry which is preliminary data.</text>
</comment>
<dbReference type="Gene3D" id="1.10.225.10">
    <property type="entry name" value="Saposin-like"/>
    <property type="match status" value="1"/>
</dbReference>
<feature type="chain" id="PRO_5019372000" description="Saposin B-type domain-containing protein" evidence="2">
    <location>
        <begin position="23"/>
        <end position="227"/>
    </location>
</feature>
<feature type="domain" description="Saposin B-type" evidence="3">
    <location>
        <begin position="106"/>
        <end position="159"/>
    </location>
</feature>
<evidence type="ECO:0000259" key="3">
    <source>
        <dbReference type="PROSITE" id="PS50015"/>
    </source>
</evidence>
<sequence>MGSQRILHFAAVFIALFNASRTQNTQFRQITTGEQAHTRTIRQTDLYGEIQSSNLSVDLPTHNGLQNGLNHERDFLSSPLRHDANAAILTYLARARRMREEPHFPEGLTCDICEFLVGEIRSLVQAQQTIEEILAGAAEVCAVTRLVNRDICRMVVQEYQVGGAHDICRHPQAHQNMSSSLVSIMQPSNAVSRSINNSVVIRRITNNVRVDIHRINNKAVINGIIIQ</sequence>
<dbReference type="SUPFAM" id="SSF47862">
    <property type="entry name" value="Saposin"/>
    <property type="match status" value="1"/>
</dbReference>
<organism evidence="4 5">
    <name type="scientific">Elysia chlorotica</name>
    <name type="common">Eastern emerald elysia</name>
    <name type="synonym">Sea slug</name>
    <dbReference type="NCBI Taxonomy" id="188477"/>
    <lineage>
        <taxon>Eukaryota</taxon>
        <taxon>Metazoa</taxon>
        <taxon>Spiralia</taxon>
        <taxon>Lophotrochozoa</taxon>
        <taxon>Mollusca</taxon>
        <taxon>Gastropoda</taxon>
        <taxon>Heterobranchia</taxon>
        <taxon>Euthyneura</taxon>
        <taxon>Panpulmonata</taxon>
        <taxon>Sacoglossa</taxon>
        <taxon>Placobranchoidea</taxon>
        <taxon>Plakobranchidae</taxon>
        <taxon>Elysia</taxon>
    </lineage>
</organism>
<dbReference type="InterPro" id="IPR008139">
    <property type="entry name" value="SaposinB_dom"/>
</dbReference>
<dbReference type="OrthoDB" id="282973at2759"/>
<keyword evidence="1" id="KW-1015">Disulfide bond</keyword>
<evidence type="ECO:0000313" key="5">
    <source>
        <dbReference type="Proteomes" id="UP000271974"/>
    </source>
</evidence>
<proteinExistence type="predicted"/>
<accession>A0A433TQN8</accession>